<sequence>MLTVKGQNQGELLEIVTEGTATKEDLEKYKEALKAKILQEEPIHILFIFKNIEGVTFQGFLEDMKTLPLMKSVGKGAVVEDGTLTHGDLMIGKLFPGVDVAHFSMDEMEEARDWLKR</sequence>
<reference evidence="1" key="1">
    <citation type="submission" date="2023-06" db="EMBL/GenBank/DDBJ databases">
        <title>A Treasure from Seagulls: Isolation and Description of Aciduricobacillus qingdaonensis gen. nov., sp. nov., a Rare Obligately Uric Acid-utilizing Member in the Family Bacillaceae.</title>
        <authorList>
            <person name="Liu W."/>
            <person name="Wang B."/>
        </authorList>
    </citation>
    <scope>NUCLEOTIDE SEQUENCE</scope>
    <source>
        <strain evidence="1">44XB</strain>
    </source>
</reference>
<dbReference type="Pfam" id="PF11964">
    <property type="entry name" value="SpoIIAA-like"/>
    <property type="match status" value="1"/>
</dbReference>
<dbReference type="EMBL" id="CP129113">
    <property type="protein sequence ID" value="WLV24402.1"/>
    <property type="molecule type" value="Genomic_DNA"/>
</dbReference>
<dbReference type="SUPFAM" id="SSF52091">
    <property type="entry name" value="SpoIIaa-like"/>
    <property type="match status" value="1"/>
</dbReference>
<accession>A0ABY9KUI1</accession>
<dbReference type="Gene3D" id="3.40.50.10600">
    <property type="entry name" value="SpoIIaa-like domains"/>
    <property type="match status" value="1"/>
</dbReference>
<organism evidence="1 2">
    <name type="scientific">Aciduricibacillus chroicocephali</name>
    <dbReference type="NCBI Taxonomy" id="3054939"/>
    <lineage>
        <taxon>Bacteria</taxon>
        <taxon>Bacillati</taxon>
        <taxon>Bacillota</taxon>
        <taxon>Bacilli</taxon>
        <taxon>Bacillales</taxon>
        <taxon>Bacillaceae</taxon>
        <taxon>Aciduricibacillus</taxon>
    </lineage>
</organism>
<name>A0ABY9KUI1_9BACI</name>
<gene>
    <name evidence="1" type="ORF">QR721_12280</name>
</gene>
<protein>
    <submittedName>
        <fullName evidence="1">STAS/SEC14 domain-containing protein</fullName>
    </submittedName>
</protein>
<evidence type="ECO:0000313" key="1">
    <source>
        <dbReference type="EMBL" id="WLV24402.1"/>
    </source>
</evidence>
<dbReference type="RefSeq" id="WP_348027387.1">
    <property type="nucleotide sequence ID" value="NZ_CP129113.1"/>
</dbReference>
<keyword evidence="2" id="KW-1185">Reference proteome</keyword>
<evidence type="ECO:0000313" key="2">
    <source>
        <dbReference type="Proteomes" id="UP001180087"/>
    </source>
</evidence>
<dbReference type="InterPro" id="IPR038396">
    <property type="entry name" value="SpoIIAA-like_sf"/>
</dbReference>
<proteinExistence type="predicted"/>
<dbReference type="InterPro" id="IPR021866">
    <property type="entry name" value="SpoIIAA-like"/>
</dbReference>
<dbReference type="Proteomes" id="UP001180087">
    <property type="component" value="Chromosome"/>
</dbReference>
<dbReference type="InterPro" id="IPR036513">
    <property type="entry name" value="STAS_dom_sf"/>
</dbReference>